<evidence type="ECO:0000256" key="5">
    <source>
        <dbReference type="ARBA" id="ARBA00022692"/>
    </source>
</evidence>
<feature type="transmembrane region" description="Helical" evidence="9">
    <location>
        <begin position="406"/>
        <end position="423"/>
    </location>
</feature>
<dbReference type="InterPro" id="IPR020846">
    <property type="entry name" value="MFS_dom"/>
</dbReference>
<feature type="transmembrane region" description="Helical" evidence="9">
    <location>
        <begin position="315"/>
        <end position="335"/>
    </location>
</feature>
<comment type="subcellular location">
    <subcellularLocation>
        <location evidence="1">Cell membrane</location>
        <topology evidence="1">Multi-pass membrane protein</topology>
    </subcellularLocation>
</comment>
<evidence type="ECO:0000256" key="9">
    <source>
        <dbReference type="SAM" id="Phobius"/>
    </source>
</evidence>
<evidence type="ECO:0000256" key="1">
    <source>
        <dbReference type="ARBA" id="ARBA00004651"/>
    </source>
</evidence>
<comment type="caution">
    <text evidence="11">The sequence shown here is derived from an EMBL/GenBank/DDBJ whole genome shotgun (WGS) entry which is preliminary data.</text>
</comment>
<dbReference type="InterPro" id="IPR036259">
    <property type="entry name" value="MFS_trans_sf"/>
</dbReference>
<dbReference type="SUPFAM" id="SSF103473">
    <property type="entry name" value="MFS general substrate transporter"/>
    <property type="match status" value="1"/>
</dbReference>
<keyword evidence="4" id="KW-1003">Cell membrane</keyword>
<dbReference type="CDD" id="cd17359">
    <property type="entry name" value="MFS_XylE_like"/>
    <property type="match status" value="1"/>
</dbReference>
<dbReference type="EMBL" id="JAJNEC010000007">
    <property type="protein sequence ID" value="MCD2425671.1"/>
    <property type="molecule type" value="Genomic_DNA"/>
</dbReference>
<evidence type="ECO:0000256" key="6">
    <source>
        <dbReference type="ARBA" id="ARBA00022989"/>
    </source>
</evidence>
<evidence type="ECO:0000256" key="2">
    <source>
        <dbReference type="ARBA" id="ARBA00010992"/>
    </source>
</evidence>
<feature type="transmembrane region" description="Helical" evidence="9">
    <location>
        <begin position="82"/>
        <end position="100"/>
    </location>
</feature>
<feature type="transmembrane region" description="Helical" evidence="9">
    <location>
        <begin position="140"/>
        <end position="157"/>
    </location>
</feature>
<protein>
    <submittedName>
        <fullName evidence="11">Sugar porter family MFS transporter</fullName>
    </submittedName>
</protein>
<evidence type="ECO:0000256" key="3">
    <source>
        <dbReference type="ARBA" id="ARBA00022448"/>
    </source>
</evidence>
<dbReference type="InterPro" id="IPR005828">
    <property type="entry name" value="MFS_sugar_transport-like"/>
</dbReference>
<feature type="transmembrane region" description="Helical" evidence="9">
    <location>
        <begin position="289"/>
        <end position="308"/>
    </location>
</feature>
<keyword evidence="5 9" id="KW-0812">Transmembrane</keyword>
<gene>
    <name evidence="11" type="ORF">LQ567_23000</name>
</gene>
<dbReference type="PROSITE" id="PS00216">
    <property type="entry name" value="SUGAR_TRANSPORT_1"/>
    <property type="match status" value="2"/>
</dbReference>
<evidence type="ECO:0000256" key="8">
    <source>
        <dbReference type="RuleBase" id="RU003346"/>
    </source>
</evidence>
<dbReference type="Gene3D" id="1.20.1250.20">
    <property type="entry name" value="MFS general substrate transporter like domains"/>
    <property type="match status" value="2"/>
</dbReference>
<feature type="transmembrane region" description="Helical" evidence="9">
    <location>
        <begin position="245"/>
        <end position="269"/>
    </location>
</feature>
<keyword evidence="12" id="KW-1185">Reference proteome</keyword>
<dbReference type="PRINTS" id="PR00171">
    <property type="entry name" value="SUGRTRNSPORT"/>
</dbReference>
<evidence type="ECO:0000256" key="4">
    <source>
        <dbReference type="ARBA" id="ARBA00022475"/>
    </source>
</evidence>
<dbReference type="RefSeq" id="WP_231008223.1">
    <property type="nucleotide sequence ID" value="NZ_JAJNEC010000007.1"/>
</dbReference>
<dbReference type="InterPro" id="IPR003663">
    <property type="entry name" value="Sugar/inositol_transpt"/>
</dbReference>
<feature type="transmembrane region" description="Helical" evidence="9">
    <location>
        <begin position="12"/>
        <end position="40"/>
    </location>
</feature>
<evidence type="ECO:0000256" key="7">
    <source>
        <dbReference type="ARBA" id="ARBA00023136"/>
    </source>
</evidence>
<dbReference type="PANTHER" id="PTHR48020">
    <property type="entry name" value="PROTON MYO-INOSITOL COTRANSPORTER"/>
    <property type="match status" value="1"/>
</dbReference>
<organism evidence="11 12">
    <name type="scientific">Niabella pedocola</name>
    <dbReference type="NCBI Taxonomy" id="1752077"/>
    <lineage>
        <taxon>Bacteria</taxon>
        <taxon>Pseudomonadati</taxon>
        <taxon>Bacteroidota</taxon>
        <taxon>Chitinophagia</taxon>
        <taxon>Chitinophagales</taxon>
        <taxon>Chitinophagaceae</taxon>
        <taxon>Niabella</taxon>
    </lineage>
</organism>
<feature type="transmembrane region" description="Helical" evidence="9">
    <location>
        <begin position="377"/>
        <end position="400"/>
    </location>
</feature>
<feature type="domain" description="Major facilitator superfamily (MFS) profile" evidence="10">
    <location>
        <begin position="15"/>
        <end position="431"/>
    </location>
</feature>
<feature type="transmembrane region" description="Helical" evidence="9">
    <location>
        <begin position="169"/>
        <end position="190"/>
    </location>
</feature>
<name>A0ABS8PX88_9BACT</name>
<proteinExistence type="inferred from homology"/>
<keyword evidence="6 9" id="KW-1133">Transmembrane helix</keyword>
<dbReference type="Proteomes" id="UP001199816">
    <property type="component" value="Unassembled WGS sequence"/>
</dbReference>
<dbReference type="NCBIfam" id="TIGR00879">
    <property type="entry name" value="SP"/>
    <property type="match status" value="1"/>
</dbReference>
<evidence type="ECO:0000313" key="11">
    <source>
        <dbReference type="EMBL" id="MCD2425671.1"/>
    </source>
</evidence>
<sequence>MKSQYPFNTSYIIGISFISALGGYLFGFDFAVIAGALPFLKEQFGFNEVQEGFATASLALGCIAGCLLAGRISDRWGRRRGLMLAAAVFFVSSLAMAFSHNSAVFIAARFAAGIGVGMASVLSPMYIAEVAPANMRGRMVAINQLTIVIGIFVTNLVNYSLRNEGADAWRWMVGLGAVPAALFLLGVCWLPESPRWLAKAGKLALAEKILKKIGGADYATDTLKAIRRSVAGDTVVRYKDVFQRAVFPVVMIGIGLAVFQQLCGINVVFNYTANIFESVGFSQDDQLKQTVFIGLVNMICTLIAMWQVDKLGRKPLMLLGAIGLTILYVISAALLKQQSAAASWSLLAAIGLYAMSLAPVTWVLISEIFPNKVRGAATSIAVLALWASYAILTFTFPILAKKLGTYTPFYIYAGICVLGFLFVKFRVKETKGKSLEEMDTVFSGH</sequence>
<dbReference type="InterPro" id="IPR047984">
    <property type="entry name" value="XylE-like"/>
</dbReference>
<dbReference type="InterPro" id="IPR050814">
    <property type="entry name" value="Myo-inositol_Transporter"/>
</dbReference>
<dbReference type="Pfam" id="PF00083">
    <property type="entry name" value="Sugar_tr"/>
    <property type="match status" value="1"/>
</dbReference>
<dbReference type="PANTHER" id="PTHR48020:SF12">
    <property type="entry name" value="PROTON MYO-INOSITOL COTRANSPORTER"/>
    <property type="match status" value="1"/>
</dbReference>
<feature type="transmembrane region" description="Helical" evidence="9">
    <location>
        <begin position="341"/>
        <end position="365"/>
    </location>
</feature>
<keyword evidence="3 8" id="KW-0813">Transport</keyword>
<reference evidence="11 12" key="1">
    <citation type="submission" date="2021-11" db="EMBL/GenBank/DDBJ databases">
        <title>Genomic of Niabella pedocola.</title>
        <authorList>
            <person name="Wu T."/>
        </authorList>
    </citation>
    <scope>NUCLEOTIDE SEQUENCE [LARGE SCALE GENOMIC DNA]</scope>
    <source>
        <strain evidence="11 12">JCM 31011</strain>
    </source>
</reference>
<dbReference type="PROSITE" id="PS50850">
    <property type="entry name" value="MFS"/>
    <property type="match status" value="1"/>
</dbReference>
<evidence type="ECO:0000259" key="10">
    <source>
        <dbReference type="PROSITE" id="PS50850"/>
    </source>
</evidence>
<comment type="similarity">
    <text evidence="2 8">Belongs to the major facilitator superfamily. Sugar transporter (TC 2.A.1.1) family.</text>
</comment>
<feature type="transmembrane region" description="Helical" evidence="9">
    <location>
        <begin position="106"/>
        <end position="128"/>
    </location>
</feature>
<dbReference type="InterPro" id="IPR005829">
    <property type="entry name" value="Sugar_transporter_CS"/>
</dbReference>
<keyword evidence="7 9" id="KW-0472">Membrane</keyword>
<feature type="transmembrane region" description="Helical" evidence="9">
    <location>
        <begin position="52"/>
        <end position="70"/>
    </location>
</feature>
<accession>A0ABS8PX88</accession>
<evidence type="ECO:0000313" key="12">
    <source>
        <dbReference type="Proteomes" id="UP001199816"/>
    </source>
</evidence>